<dbReference type="GO" id="GO:0030148">
    <property type="term" value="P:sphingolipid biosynthetic process"/>
    <property type="evidence" value="ECO:0007669"/>
    <property type="project" value="TreeGrafter"/>
</dbReference>
<comment type="subcellular location">
    <subcellularLocation>
        <location evidence="1">Membrane</location>
        <topology evidence="1">Multi-pass membrane protein</topology>
    </subcellularLocation>
</comment>
<name>A0A6I9VYD1_9HYME</name>
<dbReference type="EC" id="2.3.1.199" evidence="10"/>
<keyword evidence="3 10" id="KW-0808">Transferase</keyword>
<evidence type="ECO:0000256" key="2">
    <source>
        <dbReference type="ARBA" id="ARBA00022516"/>
    </source>
</evidence>
<evidence type="ECO:0000256" key="3">
    <source>
        <dbReference type="ARBA" id="ARBA00022679"/>
    </source>
</evidence>
<evidence type="ECO:0000256" key="8">
    <source>
        <dbReference type="ARBA" id="ARBA00023136"/>
    </source>
</evidence>
<dbReference type="Pfam" id="PF01151">
    <property type="entry name" value="ELO"/>
    <property type="match status" value="1"/>
</dbReference>
<dbReference type="PANTHER" id="PTHR11157:SF164">
    <property type="entry name" value="ELONGATION OF VERY LONG CHAIN FATTY ACIDS PROTEIN"/>
    <property type="match status" value="1"/>
</dbReference>
<reference evidence="12" key="1">
    <citation type="submission" date="2025-08" db="UniProtKB">
        <authorList>
            <consortium name="RefSeq"/>
        </authorList>
    </citation>
    <scope>IDENTIFICATION</scope>
</reference>
<organism evidence="11 12">
    <name type="scientific">Pogonomyrmex barbatus</name>
    <name type="common">red harvester ant</name>
    <dbReference type="NCBI Taxonomy" id="144034"/>
    <lineage>
        <taxon>Eukaryota</taxon>
        <taxon>Metazoa</taxon>
        <taxon>Ecdysozoa</taxon>
        <taxon>Arthropoda</taxon>
        <taxon>Hexapoda</taxon>
        <taxon>Insecta</taxon>
        <taxon>Pterygota</taxon>
        <taxon>Neoptera</taxon>
        <taxon>Endopterygota</taxon>
        <taxon>Hymenoptera</taxon>
        <taxon>Apocrita</taxon>
        <taxon>Aculeata</taxon>
        <taxon>Formicoidea</taxon>
        <taxon>Formicidae</taxon>
        <taxon>Myrmicinae</taxon>
        <taxon>Pogonomyrmex</taxon>
    </lineage>
</organism>
<dbReference type="GO" id="GO:0019367">
    <property type="term" value="P:fatty acid elongation, saturated fatty acid"/>
    <property type="evidence" value="ECO:0007669"/>
    <property type="project" value="TreeGrafter"/>
</dbReference>
<evidence type="ECO:0000313" key="11">
    <source>
        <dbReference type="Proteomes" id="UP000504615"/>
    </source>
</evidence>
<dbReference type="GO" id="GO:0009922">
    <property type="term" value="F:fatty acid elongase activity"/>
    <property type="evidence" value="ECO:0007669"/>
    <property type="project" value="UniProtKB-EC"/>
</dbReference>
<proteinExistence type="inferred from homology"/>
<dbReference type="GO" id="GO:0005789">
    <property type="term" value="C:endoplasmic reticulum membrane"/>
    <property type="evidence" value="ECO:0007669"/>
    <property type="project" value="TreeGrafter"/>
</dbReference>
<dbReference type="AlphaFoldDB" id="A0A6I9VYD1"/>
<evidence type="ECO:0000256" key="6">
    <source>
        <dbReference type="ARBA" id="ARBA00022989"/>
    </source>
</evidence>
<keyword evidence="8 10" id="KW-0472">Membrane</keyword>
<evidence type="ECO:0000256" key="5">
    <source>
        <dbReference type="ARBA" id="ARBA00022832"/>
    </source>
</evidence>
<protein>
    <recommendedName>
        <fullName evidence="10">Elongation of very long chain fatty acids protein</fullName>
        <ecNumber evidence="10">2.3.1.199</ecNumber>
    </recommendedName>
    <alternativeName>
        <fullName evidence="10">Very-long-chain 3-oxoacyl-CoA synthase</fullName>
    </alternativeName>
</protein>
<keyword evidence="6 10" id="KW-1133">Transmembrane helix</keyword>
<accession>A0A6I9VYD1</accession>
<keyword evidence="7 10" id="KW-0443">Lipid metabolism</keyword>
<dbReference type="Proteomes" id="UP000504615">
    <property type="component" value="Unplaced"/>
</dbReference>
<evidence type="ECO:0000256" key="9">
    <source>
        <dbReference type="ARBA" id="ARBA00023160"/>
    </source>
</evidence>
<keyword evidence="4 10" id="KW-0812">Transmembrane</keyword>
<dbReference type="GeneID" id="105425277"/>
<dbReference type="GO" id="GO:0042761">
    <property type="term" value="P:very long-chain fatty acid biosynthetic process"/>
    <property type="evidence" value="ECO:0007669"/>
    <property type="project" value="TreeGrafter"/>
</dbReference>
<comment type="caution">
    <text evidence="10">Lacks conserved residue(s) required for the propagation of feature annotation.</text>
</comment>
<dbReference type="InterPro" id="IPR002076">
    <property type="entry name" value="ELO_fam"/>
</dbReference>
<comment type="catalytic activity">
    <reaction evidence="10">
        <text>a very-long-chain acyl-CoA + malonyl-CoA + H(+) = a very-long-chain 3-oxoacyl-CoA + CO2 + CoA</text>
        <dbReference type="Rhea" id="RHEA:32727"/>
        <dbReference type="ChEBI" id="CHEBI:15378"/>
        <dbReference type="ChEBI" id="CHEBI:16526"/>
        <dbReference type="ChEBI" id="CHEBI:57287"/>
        <dbReference type="ChEBI" id="CHEBI:57384"/>
        <dbReference type="ChEBI" id="CHEBI:90725"/>
        <dbReference type="ChEBI" id="CHEBI:90736"/>
        <dbReference type="EC" id="2.3.1.199"/>
    </reaction>
</comment>
<evidence type="ECO:0000256" key="7">
    <source>
        <dbReference type="ARBA" id="ARBA00023098"/>
    </source>
</evidence>
<gene>
    <name evidence="12" type="primary">LOC105425277</name>
</gene>
<dbReference type="PANTHER" id="PTHR11157">
    <property type="entry name" value="FATTY ACID ACYL TRANSFERASE-RELATED"/>
    <property type="match status" value="1"/>
</dbReference>
<evidence type="ECO:0000256" key="1">
    <source>
        <dbReference type="ARBA" id="ARBA00004141"/>
    </source>
</evidence>
<evidence type="ECO:0000256" key="4">
    <source>
        <dbReference type="ARBA" id="ARBA00022692"/>
    </source>
</evidence>
<comment type="similarity">
    <text evidence="10">Belongs to the ELO family.</text>
</comment>
<dbReference type="OrthoDB" id="434092at2759"/>
<evidence type="ECO:0000313" key="12">
    <source>
        <dbReference type="RefSeq" id="XP_011634277.1"/>
    </source>
</evidence>
<keyword evidence="2 10" id="KW-0444">Lipid biosynthesis</keyword>
<keyword evidence="5 10" id="KW-0276">Fatty acid metabolism</keyword>
<feature type="transmembrane region" description="Helical" evidence="10">
    <location>
        <begin position="106"/>
        <end position="125"/>
    </location>
</feature>
<keyword evidence="11" id="KW-1185">Reference proteome</keyword>
<keyword evidence="9 10" id="KW-0275">Fatty acid biosynthesis</keyword>
<dbReference type="RefSeq" id="XP_011634277.1">
    <property type="nucleotide sequence ID" value="XM_011635975.2"/>
</dbReference>
<sequence>MGLLQDISHYWTEQLDPRVADLLFVASSYQVPLIIFAYLYFVLVCGPRFMKNKSPYSLETFMKLYNIVQIVGNGWLLYDCINVGLFSCKLICPVFDYSSMRFVKNAYYYFLLKILDCVETGIFILRKKDNQVSVLHLYHHVSTLFLTWAGRPTDQMFKKLLHL</sequence>
<feature type="transmembrane region" description="Helical" evidence="10">
    <location>
        <begin position="22"/>
        <end position="43"/>
    </location>
</feature>
<dbReference type="GO" id="GO:0034626">
    <property type="term" value="P:fatty acid elongation, polyunsaturated fatty acid"/>
    <property type="evidence" value="ECO:0007669"/>
    <property type="project" value="TreeGrafter"/>
</dbReference>
<evidence type="ECO:0000256" key="10">
    <source>
        <dbReference type="RuleBase" id="RU361115"/>
    </source>
</evidence>
<feature type="transmembrane region" description="Helical" evidence="10">
    <location>
        <begin position="64"/>
        <end position="86"/>
    </location>
</feature>
<dbReference type="GO" id="GO:0034625">
    <property type="term" value="P:fatty acid elongation, monounsaturated fatty acid"/>
    <property type="evidence" value="ECO:0007669"/>
    <property type="project" value="TreeGrafter"/>
</dbReference>